<sequence length="404" mass="44651">MHILYFHQHFATPQGTSGTRSYEFARALLAAGHQVTMVRGENAFVRLNLPYDQRAGYYRGLVDGIDVISLPLSYSNRDSLQQRTLSFLRFAWRSVLISLREQYDLVFATSTPLTAGIPGIAARWLRGKPFIFEVRDLWPELPRALGMRNPFLLGGMSLLEWLTYQSAHACIGLSPGIVAGIKRRSQRGKPVAMIPNGCDLELFKPQPEQRIELPGISEVDFVAAFTGSHGIANGLDAVLDAAAILKQRGATTIKLLFIGDGNQKDALVQRAHRQQLDNCIFLPPIAKTELAALIGRLDCGLMILKNLPAFYYGTSPNKFFDYIAAGIPVLNNYPGWLANLISEHACGVAVAPDAPVAFAEGLLWLQANPAERQRMGLNARALAEKSFAREKLAREFVSFLEDQV</sequence>
<dbReference type="EMBL" id="NQWI01000092">
    <property type="protein sequence ID" value="PDW02019.1"/>
    <property type="molecule type" value="Genomic_DNA"/>
</dbReference>
<reference evidence="4" key="1">
    <citation type="submission" date="2017-08" db="EMBL/GenBank/DDBJ databases">
        <authorList>
            <person name="Grouzdev D.S."/>
            <person name="Gaisin V.A."/>
            <person name="Rysina M.S."/>
            <person name="Gorlenko V.M."/>
        </authorList>
    </citation>
    <scope>NUCLEOTIDE SEQUENCE [LARGE SCALE GENOMIC DNA]</scope>
    <source>
        <strain evidence="4">Kir15-3F</strain>
    </source>
</reference>
<name>A0A2A6RGK5_9CHLR</name>
<dbReference type="InterPro" id="IPR028098">
    <property type="entry name" value="Glyco_trans_4-like_N"/>
</dbReference>
<dbReference type="PANTHER" id="PTHR12526:SF638">
    <property type="entry name" value="SPORE COAT PROTEIN SA"/>
    <property type="match status" value="1"/>
</dbReference>
<accession>A0A2A6RGK5</accession>
<evidence type="ECO:0000313" key="4">
    <source>
        <dbReference type="Proteomes" id="UP000220527"/>
    </source>
</evidence>
<dbReference type="SUPFAM" id="SSF53756">
    <property type="entry name" value="UDP-Glycosyltransferase/glycogen phosphorylase"/>
    <property type="match status" value="1"/>
</dbReference>
<keyword evidence="3" id="KW-0808">Transferase</keyword>
<gene>
    <name evidence="3" type="ORF">CJ255_16080</name>
</gene>
<dbReference type="Pfam" id="PF13579">
    <property type="entry name" value="Glyco_trans_4_4"/>
    <property type="match status" value="1"/>
</dbReference>
<evidence type="ECO:0000313" key="3">
    <source>
        <dbReference type="EMBL" id="PDW02019.1"/>
    </source>
</evidence>
<evidence type="ECO:0000259" key="1">
    <source>
        <dbReference type="Pfam" id="PF00534"/>
    </source>
</evidence>
<dbReference type="InterPro" id="IPR001296">
    <property type="entry name" value="Glyco_trans_1"/>
</dbReference>
<dbReference type="Gene3D" id="3.40.50.2000">
    <property type="entry name" value="Glycogen Phosphorylase B"/>
    <property type="match status" value="2"/>
</dbReference>
<feature type="domain" description="Glycosyl transferase family 1" evidence="1">
    <location>
        <begin position="218"/>
        <end position="380"/>
    </location>
</feature>
<dbReference type="Proteomes" id="UP000220527">
    <property type="component" value="Unassembled WGS sequence"/>
</dbReference>
<dbReference type="Pfam" id="PF00534">
    <property type="entry name" value="Glycos_transf_1"/>
    <property type="match status" value="1"/>
</dbReference>
<dbReference type="AlphaFoldDB" id="A0A2A6RGK5"/>
<keyword evidence="4" id="KW-1185">Reference proteome</keyword>
<dbReference type="OrthoDB" id="9811902at2"/>
<dbReference type="PANTHER" id="PTHR12526">
    <property type="entry name" value="GLYCOSYLTRANSFERASE"/>
    <property type="match status" value="1"/>
</dbReference>
<dbReference type="RefSeq" id="WP_097645119.1">
    <property type="nucleotide sequence ID" value="NZ_NQWI01000092.1"/>
</dbReference>
<dbReference type="GO" id="GO:0016757">
    <property type="term" value="F:glycosyltransferase activity"/>
    <property type="evidence" value="ECO:0007669"/>
    <property type="project" value="InterPro"/>
</dbReference>
<comment type="caution">
    <text evidence="3">The sequence shown here is derived from an EMBL/GenBank/DDBJ whole genome shotgun (WGS) entry which is preliminary data.</text>
</comment>
<protein>
    <submittedName>
        <fullName evidence="3">Glycosyltransferase WbuB</fullName>
    </submittedName>
</protein>
<feature type="domain" description="Glycosyltransferase subfamily 4-like N-terminal" evidence="2">
    <location>
        <begin position="16"/>
        <end position="197"/>
    </location>
</feature>
<proteinExistence type="predicted"/>
<dbReference type="CDD" id="cd03794">
    <property type="entry name" value="GT4_WbuB-like"/>
    <property type="match status" value="1"/>
</dbReference>
<organism evidence="3 4">
    <name type="scientific">Candidatus Viridilinea mediisalina</name>
    <dbReference type="NCBI Taxonomy" id="2024553"/>
    <lineage>
        <taxon>Bacteria</taxon>
        <taxon>Bacillati</taxon>
        <taxon>Chloroflexota</taxon>
        <taxon>Chloroflexia</taxon>
        <taxon>Chloroflexales</taxon>
        <taxon>Chloroflexineae</taxon>
        <taxon>Oscillochloridaceae</taxon>
        <taxon>Candidatus Viridilinea</taxon>
    </lineage>
</organism>
<evidence type="ECO:0000259" key="2">
    <source>
        <dbReference type="Pfam" id="PF13579"/>
    </source>
</evidence>